<evidence type="ECO:0000259" key="3">
    <source>
        <dbReference type="Pfam" id="PF04927"/>
    </source>
</evidence>
<evidence type="ECO:0000256" key="2">
    <source>
        <dbReference type="ARBA" id="ARBA00022737"/>
    </source>
</evidence>
<feature type="domain" description="SMP" evidence="3">
    <location>
        <begin position="97"/>
        <end position="134"/>
    </location>
</feature>
<keyword evidence="5" id="KW-1185">Reference proteome</keyword>
<evidence type="ECO:0000313" key="4">
    <source>
        <dbReference type="EMBL" id="KAK1379696.1"/>
    </source>
</evidence>
<comment type="caution">
    <text evidence="4">The sequence shown here is derived from an EMBL/GenBank/DDBJ whole genome shotgun (WGS) entry which is preliminary data.</text>
</comment>
<dbReference type="InterPro" id="IPR042971">
    <property type="entry name" value="LEA_SMP"/>
</dbReference>
<dbReference type="PANTHER" id="PTHR31174:SF7">
    <property type="entry name" value="LATE EMBRYOGENESIS ABUNDANT PROTEIN 31-RELATED"/>
    <property type="match status" value="1"/>
</dbReference>
<dbReference type="Pfam" id="PF04927">
    <property type="entry name" value="SMP"/>
    <property type="match status" value="1"/>
</dbReference>
<protein>
    <recommendedName>
        <fullName evidence="3">SMP domain-containing protein</fullName>
    </recommendedName>
</protein>
<gene>
    <name evidence="4" type="ORF">POM88_026440</name>
</gene>
<dbReference type="PANTHER" id="PTHR31174">
    <property type="entry name" value="SEED MATURATION FAMILY PROTEIN"/>
    <property type="match status" value="1"/>
</dbReference>
<sequence length="136" mass="14865">MLQGRNHCPERQLSTSIVSDGCSCEYAESIYRIESSILEHLEIEEDKAPIIYLELYREQWMMIGGLSADAVHVLDERAKVVGRDASPVARSKKCDTITIGEALEGTTLSEVRDKPVEKGDAAAIQAADVRATGASK</sequence>
<evidence type="ECO:0000256" key="1">
    <source>
        <dbReference type="ARBA" id="ARBA00010733"/>
    </source>
</evidence>
<accession>A0AAD8MNJ5</accession>
<evidence type="ECO:0000313" key="5">
    <source>
        <dbReference type="Proteomes" id="UP001237642"/>
    </source>
</evidence>
<organism evidence="4 5">
    <name type="scientific">Heracleum sosnowskyi</name>
    <dbReference type="NCBI Taxonomy" id="360622"/>
    <lineage>
        <taxon>Eukaryota</taxon>
        <taxon>Viridiplantae</taxon>
        <taxon>Streptophyta</taxon>
        <taxon>Embryophyta</taxon>
        <taxon>Tracheophyta</taxon>
        <taxon>Spermatophyta</taxon>
        <taxon>Magnoliopsida</taxon>
        <taxon>eudicotyledons</taxon>
        <taxon>Gunneridae</taxon>
        <taxon>Pentapetalae</taxon>
        <taxon>asterids</taxon>
        <taxon>campanulids</taxon>
        <taxon>Apiales</taxon>
        <taxon>Apiaceae</taxon>
        <taxon>Apioideae</taxon>
        <taxon>apioid superclade</taxon>
        <taxon>Tordylieae</taxon>
        <taxon>Tordyliinae</taxon>
        <taxon>Heracleum</taxon>
    </lineage>
</organism>
<proteinExistence type="inferred from homology"/>
<reference evidence="4" key="2">
    <citation type="submission" date="2023-05" db="EMBL/GenBank/DDBJ databases">
        <authorList>
            <person name="Schelkunov M.I."/>
        </authorList>
    </citation>
    <scope>NUCLEOTIDE SEQUENCE</scope>
    <source>
        <strain evidence="4">Hsosn_3</strain>
        <tissue evidence="4">Leaf</tissue>
    </source>
</reference>
<dbReference type="EMBL" id="JAUIZM010000006">
    <property type="protein sequence ID" value="KAK1379696.1"/>
    <property type="molecule type" value="Genomic_DNA"/>
</dbReference>
<name>A0AAD8MNJ5_9APIA</name>
<comment type="similarity">
    <text evidence="1">Belongs to the LEA type SMP family.</text>
</comment>
<dbReference type="InterPro" id="IPR007011">
    <property type="entry name" value="LEA_SMP_dom"/>
</dbReference>
<dbReference type="AlphaFoldDB" id="A0AAD8MNJ5"/>
<dbReference type="Proteomes" id="UP001237642">
    <property type="component" value="Unassembled WGS sequence"/>
</dbReference>
<reference evidence="4" key="1">
    <citation type="submission" date="2023-02" db="EMBL/GenBank/DDBJ databases">
        <title>Genome of toxic invasive species Heracleum sosnowskyi carries increased number of genes despite the absence of recent whole-genome duplications.</title>
        <authorList>
            <person name="Schelkunov M."/>
            <person name="Shtratnikova V."/>
            <person name="Makarenko M."/>
            <person name="Klepikova A."/>
            <person name="Omelchenko D."/>
            <person name="Novikova G."/>
            <person name="Obukhova E."/>
            <person name="Bogdanov V."/>
            <person name="Penin A."/>
            <person name="Logacheva M."/>
        </authorList>
    </citation>
    <scope>NUCLEOTIDE SEQUENCE</scope>
    <source>
        <strain evidence="4">Hsosn_3</strain>
        <tissue evidence="4">Leaf</tissue>
    </source>
</reference>
<keyword evidence="2" id="KW-0677">Repeat</keyword>